<evidence type="ECO:0000313" key="8">
    <source>
        <dbReference type="Proteomes" id="UP000054683"/>
    </source>
</evidence>
<organism evidence="7 8">
    <name type="scientific">Caballeronia udeis</name>
    <dbReference type="NCBI Taxonomy" id="1232866"/>
    <lineage>
        <taxon>Bacteria</taxon>
        <taxon>Pseudomonadati</taxon>
        <taxon>Pseudomonadota</taxon>
        <taxon>Betaproteobacteria</taxon>
        <taxon>Burkholderiales</taxon>
        <taxon>Burkholderiaceae</taxon>
        <taxon>Caballeronia</taxon>
    </lineage>
</organism>
<dbReference type="Gene3D" id="3.50.50.60">
    <property type="entry name" value="FAD/NAD(P)-binding domain"/>
    <property type="match status" value="2"/>
</dbReference>
<feature type="binding site" evidence="5">
    <location>
        <position position="225"/>
    </location>
    <ligand>
        <name>FAD</name>
        <dbReference type="ChEBI" id="CHEBI:57692"/>
    </ligand>
</feature>
<evidence type="ECO:0000256" key="5">
    <source>
        <dbReference type="PIRSR" id="PIRSR000137-2"/>
    </source>
</evidence>
<dbReference type="Gene3D" id="3.30.410.40">
    <property type="match status" value="1"/>
</dbReference>
<dbReference type="AlphaFoldDB" id="A0A158GYT3"/>
<dbReference type="SUPFAM" id="SSF54373">
    <property type="entry name" value="FAD-linked reductases, C-terminal domain"/>
    <property type="match status" value="1"/>
</dbReference>
<evidence type="ECO:0000256" key="4">
    <source>
        <dbReference type="ARBA" id="ARBA00022827"/>
    </source>
</evidence>
<reference evidence="7 8" key="1">
    <citation type="submission" date="2016-01" db="EMBL/GenBank/DDBJ databases">
        <authorList>
            <person name="Oliw E.H."/>
        </authorList>
    </citation>
    <scope>NUCLEOTIDE SEQUENCE [LARGE SCALE GENOMIC DNA]</scope>
    <source>
        <strain evidence="7">LMG 27134</strain>
    </source>
</reference>
<dbReference type="Pfam" id="PF00732">
    <property type="entry name" value="GMC_oxred_N"/>
    <property type="match status" value="1"/>
</dbReference>
<evidence type="ECO:0000313" key="7">
    <source>
        <dbReference type="EMBL" id="SAL37063.1"/>
    </source>
</evidence>
<evidence type="ECO:0000256" key="3">
    <source>
        <dbReference type="ARBA" id="ARBA00022630"/>
    </source>
</evidence>
<proteinExistence type="inferred from homology"/>
<protein>
    <submittedName>
        <fullName evidence="7">Sorbose dehydrogenase</fullName>
    </submittedName>
</protein>
<dbReference type="InterPro" id="IPR000172">
    <property type="entry name" value="GMC_OxRdtase_N"/>
</dbReference>
<gene>
    <name evidence="7" type="ORF">AWB69_03582</name>
</gene>
<keyword evidence="4 5" id="KW-0274">FAD</keyword>
<dbReference type="Proteomes" id="UP000054683">
    <property type="component" value="Unassembled WGS sequence"/>
</dbReference>
<name>A0A158GYT3_9BURK</name>
<keyword evidence="3" id="KW-0285">Flavoprotein</keyword>
<evidence type="ECO:0000256" key="2">
    <source>
        <dbReference type="ARBA" id="ARBA00010790"/>
    </source>
</evidence>
<feature type="domain" description="Glucose-methanol-choline oxidoreductase N-terminal" evidence="6">
    <location>
        <begin position="260"/>
        <end position="274"/>
    </location>
</feature>
<evidence type="ECO:0000259" key="6">
    <source>
        <dbReference type="PROSITE" id="PS00624"/>
    </source>
</evidence>
<dbReference type="PROSITE" id="PS00624">
    <property type="entry name" value="GMC_OXRED_2"/>
    <property type="match status" value="1"/>
</dbReference>
<evidence type="ECO:0000256" key="1">
    <source>
        <dbReference type="ARBA" id="ARBA00001974"/>
    </source>
</evidence>
<dbReference type="SUPFAM" id="SSF51905">
    <property type="entry name" value="FAD/NAD(P)-binding domain"/>
    <property type="match status" value="1"/>
</dbReference>
<dbReference type="RefSeq" id="WP_062086892.1">
    <property type="nucleotide sequence ID" value="NZ_FCOK02000022.1"/>
</dbReference>
<sequence>MNAVFDYLIIGAGAAGSVLANRLSADPRVSVALLEAGDDVVAHGVPPDVQSVFPLSAFNPRYMWPDTRVHWRTAQDSPAVPLQQGRNVGGSSSIMGMWALRGMPGDYDEWRDRGAEGWGWDNVLSWFRKLEHDIDFDGPMHGNDGPVPIRRERAADWQPLARAVAAAAGAAGFAQIDDMNAEFSDGHCSLPISRFETSRASAGLCYLDDATRRRTNLTILSHTEVRRLLVEGAQVVGALVLRDDGSLLPIRARHTIVTAGALRTPALLLRSGIGPGDALQALDIPVVADLRGVGRNLQNHPILYTAALLRPAGRDAPGLRPAGSTFIRWSSGIESCTSGDLGLYVRSYLSWHALGRRLASLAPVLMRPLSRGTVTLDPANPDTASRIEFNFLADDRDATRLAQGFDLTCSLFDAPEVKAICHPPFVLEDAQRLMRFNQLSRVNGMRARVAAAWMDIDPRGGLRALQRYARLTPLAPLRQDREALMSHIRNTVTGTGHVCGTCSMGKASDPFAVTDANGAVYKIGGLHVADASVMPVVPAGNTHIPTIMVAEKLAASIMNTVPRRKTG</sequence>
<dbReference type="PANTHER" id="PTHR11552">
    <property type="entry name" value="GLUCOSE-METHANOL-CHOLINE GMC OXIDOREDUCTASE"/>
    <property type="match status" value="1"/>
</dbReference>
<dbReference type="GO" id="GO:0016614">
    <property type="term" value="F:oxidoreductase activity, acting on CH-OH group of donors"/>
    <property type="evidence" value="ECO:0007669"/>
    <property type="project" value="InterPro"/>
</dbReference>
<dbReference type="PANTHER" id="PTHR11552:SF147">
    <property type="entry name" value="CHOLINE DEHYDROGENASE, MITOCHONDRIAL"/>
    <property type="match status" value="1"/>
</dbReference>
<comment type="similarity">
    <text evidence="2">Belongs to the GMC oxidoreductase family.</text>
</comment>
<dbReference type="InterPro" id="IPR012132">
    <property type="entry name" value="GMC_OxRdtase"/>
</dbReference>
<dbReference type="GO" id="GO:0050660">
    <property type="term" value="F:flavin adenine dinucleotide binding"/>
    <property type="evidence" value="ECO:0007669"/>
    <property type="project" value="InterPro"/>
</dbReference>
<dbReference type="PIRSF" id="PIRSF000137">
    <property type="entry name" value="Alcohol_oxidase"/>
    <property type="match status" value="1"/>
</dbReference>
<dbReference type="InterPro" id="IPR036188">
    <property type="entry name" value="FAD/NAD-bd_sf"/>
</dbReference>
<accession>A0A158GYT3</accession>
<dbReference type="EMBL" id="FCOK02000022">
    <property type="protein sequence ID" value="SAL37063.1"/>
    <property type="molecule type" value="Genomic_DNA"/>
</dbReference>
<comment type="cofactor">
    <cofactor evidence="1 5">
        <name>FAD</name>
        <dbReference type="ChEBI" id="CHEBI:57692"/>
    </cofactor>
</comment>
<dbReference type="InterPro" id="IPR007867">
    <property type="entry name" value="GMC_OxRtase_C"/>
</dbReference>
<dbReference type="Gene3D" id="3.30.560.10">
    <property type="entry name" value="Glucose Oxidase, domain 3"/>
    <property type="match status" value="1"/>
</dbReference>
<dbReference type="Pfam" id="PF05199">
    <property type="entry name" value="GMC_oxred_C"/>
    <property type="match status" value="1"/>
</dbReference>